<sequence>MTATDTGPPRTSRRAAIMAAAVSVLAERGPRGLTHRAVDAAAGLSSGSVNYHAPTRARLLHLALEEVFRRDIETATRHFDISEWSRSRAAEAITRFVTEMSDEENRDRVIARHHLRAESMTDPELRAAFDDQHAAFVRMIVQTFGIAGHPVSDARGELVRLGIDGMMQRQVMIGPTPLDDDQIAEMARLLVGS</sequence>
<organism evidence="4 5">
    <name type="scientific">Williamsia phyllosphaerae</name>
    <dbReference type="NCBI Taxonomy" id="885042"/>
    <lineage>
        <taxon>Bacteria</taxon>
        <taxon>Bacillati</taxon>
        <taxon>Actinomycetota</taxon>
        <taxon>Actinomycetes</taxon>
        <taxon>Mycobacteriales</taxon>
        <taxon>Nocardiaceae</taxon>
        <taxon>Williamsia</taxon>
    </lineage>
</organism>
<evidence type="ECO:0000259" key="3">
    <source>
        <dbReference type="PROSITE" id="PS50977"/>
    </source>
</evidence>
<reference evidence="5" key="1">
    <citation type="journal article" date="2019" name="Int. J. Syst. Evol. Microbiol.">
        <title>The Global Catalogue of Microorganisms (GCM) 10K type strain sequencing project: providing services to taxonomists for standard genome sequencing and annotation.</title>
        <authorList>
            <consortium name="The Broad Institute Genomics Platform"/>
            <consortium name="The Broad Institute Genome Sequencing Center for Infectious Disease"/>
            <person name="Wu L."/>
            <person name="Ma J."/>
        </authorList>
    </citation>
    <scope>NUCLEOTIDE SEQUENCE [LARGE SCALE GENOMIC DNA]</scope>
    <source>
        <strain evidence="5">CCM 7855</strain>
    </source>
</reference>
<keyword evidence="5" id="KW-1185">Reference proteome</keyword>
<keyword evidence="1 2" id="KW-0238">DNA-binding</keyword>
<evidence type="ECO:0000256" key="1">
    <source>
        <dbReference type="ARBA" id="ARBA00023125"/>
    </source>
</evidence>
<dbReference type="PANTHER" id="PTHR30055">
    <property type="entry name" value="HTH-TYPE TRANSCRIPTIONAL REGULATOR RUTR"/>
    <property type="match status" value="1"/>
</dbReference>
<evidence type="ECO:0000313" key="5">
    <source>
        <dbReference type="Proteomes" id="UP000632454"/>
    </source>
</evidence>
<dbReference type="PANTHER" id="PTHR30055:SF226">
    <property type="entry name" value="HTH-TYPE TRANSCRIPTIONAL REGULATOR PKSA"/>
    <property type="match status" value="1"/>
</dbReference>
<dbReference type="Pfam" id="PF00440">
    <property type="entry name" value="TetR_N"/>
    <property type="match status" value="1"/>
</dbReference>
<evidence type="ECO:0000313" key="4">
    <source>
        <dbReference type="EMBL" id="GGF17041.1"/>
    </source>
</evidence>
<feature type="domain" description="HTH tetR-type" evidence="3">
    <location>
        <begin position="11"/>
        <end position="71"/>
    </location>
</feature>
<gene>
    <name evidence="4" type="ORF">GCM10007298_11340</name>
</gene>
<dbReference type="InterPro" id="IPR041583">
    <property type="entry name" value="TetR_C_31"/>
</dbReference>
<dbReference type="Pfam" id="PF17940">
    <property type="entry name" value="TetR_C_31"/>
    <property type="match status" value="1"/>
</dbReference>
<feature type="DNA-binding region" description="H-T-H motif" evidence="2">
    <location>
        <begin position="34"/>
        <end position="53"/>
    </location>
</feature>
<name>A0ABQ1UHU6_9NOCA</name>
<dbReference type="PROSITE" id="PS50977">
    <property type="entry name" value="HTH_TETR_2"/>
    <property type="match status" value="1"/>
</dbReference>
<protein>
    <recommendedName>
        <fullName evidence="3">HTH tetR-type domain-containing protein</fullName>
    </recommendedName>
</protein>
<proteinExistence type="predicted"/>
<dbReference type="Proteomes" id="UP000632454">
    <property type="component" value="Unassembled WGS sequence"/>
</dbReference>
<dbReference type="InterPro" id="IPR009057">
    <property type="entry name" value="Homeodomain-like_sf"/>
</dbReference>
<dbReference type="InterPro" id="IPR001647">
    <property type="entry name" value="HTH_TetR"/>
</dbReference>
<evidence type="ECO:0000256" key="2">
    <source>
        <dbReference type="PROSITE-ProRule" id="PRU00335"/>
    </source>
</evidence>
<comment type="caution">
    <text evidence="4">The sequence shown here is derived from an EMBL/GenBank/DDBJ whole genome shotgun (WGS) entry which is preliminary data.</text>
</comment>
<dbReference type="EMBL" id="BMCS01000001">
    <property type="protein sequence ID" value="GGF17041.1"/>
    <property type="molecule type" value="Genomic_DNA"/>
</dbReference>
<dbReference type="Gene3D" id="1.10.357.10">
    <property type="entry name" value="Tetracycline Repressor, domain 2"/>
    <property type="match status" value="1"/>
</dbReference>
<dbReference type="InterPro" id="IPR050109">
    <property type="entry name" value="HTH-type_TetR-like_transc_reg"/>
</dbReference>
<dbReference type="SUPFAM" id="SSF46689">
    <property type="entry name" value="Homeodomain-like"/>
    <property type="match status" value="1"/>
</dbReference>
<dbReference type="RefSeq" id="WP_188487684.1">
    <property type="nucleotide sequence ID" value="NZ_BMCS01000001.1"/>
</dbReference>
<accession>A0ABQ1UHU6</accession>